<dbReference type="Proteomes" id="UP000053989">
    <property type="component" value="Unassembled WGS sequence"/>
</dbReference>
<organism evidence="1 2">
    <name type="scientific">Scleroderma citrinum Foug A</name>
    <dbReference type="NCBI Taxonomy" id="1036808"/>
    <lineage>
        <taxon>Eukaryota</taxon>
        <taxon>Fungi</taxon>
        <taxon>Dikarya</taxon>
        <taxon>Basidiomycota</taxon>
        <taxon>Agaricomycotina</taxon>
        <taxon>Agaricomycetes</taxon>
        <taxon>Agaricomycetidae</taxon>
        <taxon>Boletales</taxon>
        <taxon>Sclerodermatineae</taxon>
        <taxon>Sclerodermataceae</taxon>
        <taxon>Scleroderma</taxon>
    </lineage>
</organism>
<dbReference type="AlphaFoldDB" id="A0A0C2ZIR0"/>
<dbReference type="HOGENOM" id="CLU_2400978_0_0_1"/>
<protein>
    <submittedName>
        <fullName evidence="1">Uncharacterized protein</fullName>
    </submittedName>
</protein>
<reference evidence="1 2" key="1">
    <citation type="submission" date="2014-04" db="EMBL/GenBank/DDBJ databases">
        <authorList>
            <consortium name="DOE Joint Genome Institute"/>
            <person name="Kuo A."/>
            <person name="Kohler A."/>
            <person name="Nagy L.G."/>
            <person name="Floudas D."/>
            <person name="Copeland A."/>
            <person name="Barry K.W."/>
            <person name="Cichocki N."/>
            <person name="Veneault-Fourrey C."/>
            <person name="LaButti K."/>
            <person name="Lindquist E.A."/>
            <person name="Lipzen A."/>
            <person name="Lundell T."/>
            <person name="Morin E."/>
            <person name="Murat C."/>
            <person name="Sun H."/>
            <person name="Tunlid A."/>
            <person name="Henrissat B."/>
            <person name="Grigoriev I.V."/>
            <person name="Hibbett D.S."/>
            <person name="Martin F."/>
            <person name="Nordberg H.P."/>
            <person name="Cantor M.N."/>
            <person name="Hua S.X."/>
        </authorList>
    </citation>
    <scope>NUCLEOTIDE SEQUENCE [LARGE SCALE GENOMIC DNA]</scope>
    <source>
        <strain evidence="1 2">Foug A</strain>
    </source>
</reference>
<evidence type="ECO:0000313" key="2">
    <source>
        <dbReference type="Proteomes" id="UP000053989"/>
    </source>
</evidence>
<keyword evidence="2" id="KW-1185">Reference proteome</keyword>
<accession>A0A0C2ZIR0</accession>
<dbReference type="InParanoid" id="A0A0C2ZIR0"/>
<sequence>MGRSPFCLWAQSPPYGKSSIKGSQKSSEGFSAWLSTHLGSLHMKGAITTYTILQSCDGLWGGCDDGRGGKNLKTESKCTDERFGCTRRIGAES</sequence>
<name>A0A0C2ZIR0_9AGAM</name>
<evidence type="ECO:0000313" key="1">
    <source>
        <dbReference type="EMBL" id="KIM61513.1"/>
    </source>
</evidence>
<reference evidence="2" key="2">
    <citation type="submission" date="2015-01" db="EMBL/GenBank/DDBJ databases">
        <title>Evolutionary Origins and Diversification of the Mycorrhizal Mutualists.</title>
        <authorList>
            <consortium name="DOE Joint Genome Institute"/>
            <consortium name="Mycorrhizal Genomics Consortium"/>
            <person name="Kohler A."/>
            <person name="Kuo A."/>
            <person name="Nagy L.G."/>
            <person name="Floudas D."/>
            <person name="Copeland A."/>
            <person name="Barry K.W."/>
            <person name="Cichocki N."/>
            <person name="Veneault-Fourrey C."/>
            <person name="LaButti K."/>
            <person name="Lindquist E.A."/>
            <person name="Lipzen A."/>
            <person name="Lundell T."/>
            <person name="Morin E."/>
            <person name="Murat C."/>
            <person name="Riley R."/>
            <person name="Ohm R."/>
            <person name="Sun H."/>
            <person name="Tunlid A."/>
            <person name="Henrissat B."/>
            <person name="Grigoriev I.V."/>
            <person name="Hibbett D.S."/>
            <person name="Martin F."/>
        </authorList>
    </citation>
    <scope>NUCLEOTIDE SEQUENCE [LARGE SCALE GENOMIC DNA]</scope>
    <source>
        <strain evidence="2">Foug A</strain>
    </source>
</reference>
<dbReference type="EMBL" id="KN822051">
    <property type="protein sequence ID" value="KIM61513.1"/>
    <property type="molecule type" value="Genomic_DNA"/>
</dbReference>
<gene>
    <name evidence="1" type="ORF">SCLCIDRAFT_875245</name>
</gene>
<proteinExistence type="predicted"/>